<sequence length="562" mass="61201">MASFEGRQAIYTVVGLLIGLVLVSAFRTPVIRRNGVPLRKPPNTLPLVGNGILFLRARQTLFAWFVKCQRQFGYETFQVAVPTLPPGVVINDPRNLEFVFKNEGSLISKGSFVKGMLWDLFGHGIVNADGDVWRTQRRAGSSFLNTANIRVLTDVALPQYLEDTLVRLQKQAVAGSIEARSSATASVDLQSVFHELTSCIMGRMAYNMEMHADDEFTVAFDYASGATTERFQNPLWFVTEAIAGSAELRKSLAVVKAFGRRIVSTAVADRQAQHGGAKDSANDSGPRSSAAAGSKIDEVSGSLIQSLLDAISDQDVVADAALNYLSAGRDTVAQGLTWTFYMLIKNPAIVNKIRQEVQRVLSDSGAVGNSQGGHGLDFARFTPAAMPYTMAVFYEGLRLYPPIPFEIKQVEADRLTLPDGTDLSRGALVIWCSWALNRSRETWGDDADDFRPERWLTAVPLPLSSDGADASSTPAYRLSSRSASEFPVFHGGPRTCLGKKMAESMAVQTTAAIAWFFDLELAEPDVERVTKTSLTLPMEGGLPCIVRSRPGLAYPTPSRSGK</sequence>
<evidence type="ECO:0000256" key="3">
    <source>
        <dbReference type="ARBA" id="ARBA00023002"/>
    </source>
</evidence>
<dbReference type="PROSITE" id="PS00086">
    <property type="entry name" value="CYTOCHROME_P450"/>
    <property type="match status" value="1"/>
</dbReference>
<comment type="similarity">
    <text evidence="1 5">Belongs to the cytochrome P450 family.</text>
</comment>
<gene>
    <name evidence="7" type="ORF">SEPCBS119000_003368</name>
</gene>
<name>A0ABP0DLB9_9PEZI</name>
<comment type="caution">
    <text evidence="7">The sequence shown here is derived from an EMBL/GenBank/DDBJ whole genome shotgun (WGS) entry which is preliminary data.</text>
</comment>
<dbReference type="SUPFAM" id="SSF48264">
    <property type="entry name" value="Cytochrome P450"/>
    <property type="match status" value="1"/>
</dbReference>
<dbReference type="EMBL" id="CAWUON010000043">
    <property type="protein sequence ID" value="CAK7269045.1"/>
    <property type="molecule type" value="Genomic_DNA"/>
</dbReference>
<dbReference type="PRINTS" id="PR00463">
    <property type="entry name" value="EP450I"/>
</dbReference>
<evidence type="ECO:0000256" key="5">
    <source>
        <dbReference type="RuleBase" id="RU000461"/>
    </source>
</evidence>
<dbReference type="PANTHER" id="PTHR24296">
    <property type="entry name" value="CYTOCHROME P450"/>
    <property type="match status" value="1"/>
</dbReference>
<dbReference type="Gene3D" id="1.10.630.10">
    <property type="entry name" value="Cytochrome P450"/>
    <property type="match status" value="1"/>
</dbReference>
<evidence type="ECO:0000313" key="8">
    <source>
        <dbReference type="Proteomes" id="UP001642502"/>
    </source>
</evidence>
<protein>
    <recommendedName>
        <fullName evidence="9">Cytochrome P450</fullName>
    </recommendedName>
</protein>
<evidence type="ECO:0000256" key="1">
    <source>
        <dbReference type="ARBA" id="ARBA00010617"/>
    </source>
</evidence>
<accession>A0ABP0DLB9</accession>
<proteinExistence type="inferred from homology"/>
<keyword evidence="5" id="KW-0503">Monooxygenase</keyword>
<evidence type="ECO:0008006" key="9">
    <source>
        <dbReference type="Google" id="ProtNLM"/>
    </source>
</evidence>
<dbReference type="PRINTS" id="PR00385">
    <property type="entry name" value="P450"/>
</dbReference>
<keyword evidence="5" id="KW-0349">Heme</keyword>
<evidence type="ECO:0000313" key="7">
    <source>
        <dbReference type="EMBL" id="CAK7269045.1"/>
    </source>
</evidence>
<dbReference type="InterPro" id="IPR001128">
    <property type="entry name" value="Cyt_P450"/>
</dbReference>
<dbReference type="InterPro" id="IPR002401">
    <property type="entry name" value="Cyt_P450_E_grp-I"/>
</dbReference>
<evidence type="ECO:0000256" key="6">
    <source>
        <dbReference type="SAM" id="MobiDB-lite"/>
    </source>
</evidence>
<dbReference type="Proteomes" id="UP001642502">
    <property type="component" value="Unassembled WGS sequence"/>
</dbReference>
<dbReference type="InterPro" id="IPR017972">
    <property type="entry name" value="Cyt_P450_CS"/>
</dbReference>
<keyword evidence="2 5" id="KW-0479">Metal-binding</keyword>
<keyword evidence="3 5" id="KW-0560">Oxidoreductase</keyword>
<dbReference type="InterPro" id="IPR036396">
    <property type="entry name" value="Cyt_P450_sf"/>
</dbReference>
<reference evidence="7 8" key="1">
    <citation type="submission" date="2024-01" db="EMBL/GenBank/DDBJ databases">
        <authorList>
            <person name="Allen C."/>
            <person name="Tagirdzhanova G."/>
        </authorList>
    </citation>
    <scope>NUCLEOTIDE SEQUENCE [LARGE SCALE GENOMIC DNA]</scope>
    <source>
        <strain evidence="7 8">CBS 119000</strain>
    </source>
</reference>
<evidence type="ECO:0000256" key="4">
    <source>
        <dbReference type="ARBA" id="ARBA00023004"/>
    </source>
</evidence>
<organism evidence="7 8">
    <name type="scientific">Sporothrix epigloea</name>
    <dbReference type="NCBI Taxonomy" id="1892477"/>
    <lineage>
        <taxon>Eukaryota</taxon>
        <taxon>Fungi</taxon>
        <taxon>Dikarya</taxon>
        <taxon>Ascomycota</taxon>
        <taxon>Pezizomycotina</taxon>
        <taxon>Sordariomycetes</taxon>
        <taxon>Sordariomycetidae</taxon>
        <taxon>Ophiostomatales</taxon>
        <taxon>Ophiostomataceae</taxon>
        <taxon>Sporothrix</taxon>
    </lineage>
</organism>
<keyword evidence="8" id="KW-1185">Reference proteome</keyword>
<feature type="region of interest" description="Disordered" evidence="6">
    <location>
        <begin position="269"/>
        <end position="294"/>
    </location>
</feature>
<evidence type="ECO:0000256" key="2">
    <source>
        <dbReference type="ARBA" id="ARBA00022723"/>
    </source>
</evidence>
<keyword evidence="4 5" id="KW-0408">Iron</keyword>
<dbReference type="Pfam" id="PF00067">
    <property type="entry name" value="p450"/>
    <property type="match status" value="1"/>
</dbReference>